<accession>A0A9Q3S351</accession>
<evidence type="ECO:0000256" key="2">
    <source>
        <dbReference type="SAM" id="SignalP"/>
    </source>
</evidence>
<reference evidence="4" key="1">
    <citation type="submission" date="2021-06" db="EMBL/GenBank/DDBJ databases">
        <title>50 bacteria genomes isolated from Dapeng, Shenzhen, China.</title>
        <authorList>
            <person name="Zheng W."/>
            <person name="Yu S."/>
            <person name="Huang Y."/>
        </authorList>
    </citation>
    <scope>NUCLEOTIDE SEQUENCE</scope>
    <source>
        <strain evidence="4">DP4N28-2</strain>
    </source>
</reference>
<sequence length="307" mass="33981">MRSLAKFMSPLLAATCLAGANAASAKDDPELVQLEPSSSWNLDMGEHKCRIARLFGEGENKTIFMIDQWDPSKSAQWTVAGPSLEKYRNGRDTSFEFSGGGDSGEFELLGSFFGEFGNAIQSSSSFVADEPEDDDEDEEPDYLANPRSLPALDAKGAAGIEWLTLSQRGRTPVRLKLGSLEAPLAAMNVCMEDLVEFWGFDLEEQRKVASPPEVTNMQKVAREVAERYPESALRRGAQADFHIRMTIDTQGQIENCVLLNQTAADNFELGGHPCTAFERYAEIEPARDKEGQPVRTYLANRIVYRIP</sequence>
<evidence type="ECO:0000259" key="3">
    <source>
        <dbReference type="PROSITE" id="PS52015"/>
    </source>
</evidence>
<dbReference type="PROSITE" id="PS52015">
    <property type="entry name" value="TONB_CTD"/>
    <property type="match status" value="1"/>
</dbReference>
<evidence type="ECO:0000256" key="1">
    <source>
        <dbReference type="SAM" id="MobiDB-lite"/>
    </source>
</evidence>
<dbReference type="AlphaFoldDB" id="A0A9Q3S351"/>
<name>A0A9Q3S351_9SPHN</name>
<feature type="region of interest" description="Disordered" evidence="1">
    <location>
        <begin position="124"/>
        <end position="148"/>
    </location>
</feature>
<protein>
    <submittedName>
        <fullName evidence="4">Energy transducer TonB</fullName>
    </submittedName>
</protein>
<comment type="caution">
    <text evidence="4">The sequence shown here is derived from an EMBL/GenBank/DDBJ whole genome shotgun (WGS) entry which is preliminary data.</text>
</comment>
<evidence type="ECO:0000313" key="4">
    <source>
        <dbReference type="EMBL" id="MBY6219196.1"/>
    </source>
</evidence>
<gene>
    <name evidence="4" type="ORF">KUV31_12675</name>
</gene>
<dbReference type="Proteomes" id="UP000824927">
    <property type="component" value="Unassembled WGS sequence"/>
</dbReference>
<feature type="chain" id="PRO_5040154606" evidence="2">
    <location>
        <begin position="26"/>
        <end position="307"/>
    </location>
</feature>
<proteinExistence type="predicted"/>
<dbReference type="RefSeq" id="WP_222405800.1">
    <property type="nucleotide sequence ID" value="NZ_JAHVKP010000001.1"/>
</dbReference>
<evidence type="ECO:0000313" key="5">
    <source>
        <dbReference type="Proteomes" id="UP000824927"/>
    </source>
</evidence>
<feature type="compositionally biased region" description="Acidic residues" evidence="1">
    <location>
        <begin position="129"/>
        <end position="141"/>
    </location>
</feature>
<feature type="signal peptide" evidence="2">
    <location>
        <begin position="1"/>
        <end position="25"/>
    </location>
</feature>
<feature type="domain" description="TonB C-terminal" evidence="3">
    <location>
        <begin position="213"/>
        <end position="307"/>
    </location>
</feature>
<dbReference type="Gene3D" id="3.30.1150.10">
    <property type="match status" value="1"/>
</dbReference>
<dbReference type="SUPFAM" id="SSF74653">
    <property type="entry name" value="TolA/TonB C-terminal domain"/>
    <property type="match status" value="1"/>
</dbReference>
<keyword evidence="2" id="KW-0732">Signal</keyword>
<dbReference type="InterPro" id="IPR037682">
    <property type="entry name" value="TonB_C"/>
</dbReference>
<dbReference type="EMBL" id="JAHVKP010000001">
    <property type="protein sequence ID" value="MBY6219196.1"/>
    <property type="molecule type" value="Genomic_DNA"/>
</dbReference>
<organism evidence="4 5">
    <name type="scientific">Qipengyuania aquimaris</name>
    <dbReference type="NCBI Taxonomy" id="255984"/>
    <lineage>
        <taxon>Bacteria</taxon>
        <taxon>Pseudomonadati</taxon>
        <taxon>Pseudomonadota</taxon>
        <taxon>Alphaproteobacteria</taxon>
        <taxon>Sphingomonadales</taxon>
        <taxon>Erythrobacteraceae</taxon>
        <taxon>Qipengyuania</taxon>
    </lineage>
</organism>
<dbReference type="GO" id="GO:0055085">
    <property type="term" value="P:transmembrane transport"/>
    <property type="evidence" value="ECO:0007669"/>
    <property type="project" value="InterPro"/>
</dbReference>
<dbReference type="Pfam" id="PF03544">
    <property type="entry name" value="TonB_C"/>
    <property type="match status" value="1"/>
</dbReference>